<dbReference type="Pfam" id="PF00535">
    <property type="entry name" value="Glycos_transf_2"/>
    <property type="match status" value="1"/>
</dbReference>
<gene>
    <name evidence="20" type="ORF">B0H16DRAFT_1767238</name>
</gene>
<dbReference type="AlphaFoldDB" id="A0AAD7MV65"/>
<comment type="cofactor">
    <cofactor evidence="2">
        <name>Mn(2+)</name>
        <dbReference type="ChEBI" id="CHEBI:29035"/>
    </cofactor>
</comment>
<evidence type="ECO:0000256" key="2">
    <source>
        <dbReference type="ARBA" id="ARBA00001936"/>
    </source>
</evidence>
<evidence type="ECO:0000313" key="20">
    <source>
        <dbReference type="EMBL" id="KAJ7734417.1"/>
    </source>
</evidence>
<evidence type="ECO:0000256" key="8">
    <source>
        <dbReference type="ARBA" id="ARBA00022679"/>
    </source>
</evidence>
<dbReference type="InterPro" id="IPR001173">
    <property type="entry name" value="Glyco_trans_2-like"/>
</dbReference>
<dbReference type="SUPFAM" id="SSF53448">
    <property type="entry name" value="Nucleotide-diphospho-sugar transferases"/>
    <property type="match status" value="1"/>
</dbReference>
<comment type="caution">
    <text evidence="20">The sequence shown here is derived from an EMBL/GenBank/DDBJ whole genome shotgun (WGS) entry which is preliminary data.</text>
</comment>
<dbReference type="GO" id="GO:0005789">
    <property type="term" value="C:endoplasmic reticulum membrane"/>
    <property type="evidence" value="ECO:0007669"/>
    <property type="project" value="TreeGrafter"/>
</dbReference>
<evidence type="ECO:0000256" key="3">
    <source>
        <dbReference type="ARBA" id="ARBA00001946"/>
    </source>
</evidence>
<sequence>MRARQPRRPTPRRLIIAGLLLLVVVYYLFFSGDDGELYHPAERVAARAASRTNLDSKSNNTKIDIKNSIIVPTYHERPNIRPLVTAVFGALPADLRLQTELIIVDDDSRDGTAEVVEELWEEDGAYDKGYVNVVLVVRTKDEGTGLSSAVLRGFEEARGESLIVMDADLQHPPSTLPTFFAALASPATPFVIGTRYAPGTKINANWPLYRRVISWGARSLARPLTSASDPMSGFFGLRRELFIVSQPLTATGFKIGLELLLKSPIRELSEEHGGTGRIKEVGYAFGVRSEGSSKLGAKVMLRYLLHLAALYRWRLGSLFFALLLLSILLLGLWAAALGLAITLICLRRLGLVSRDELGSGVGKGRMDQVESLMEWLGLEGVLRVADRFGGGGRGAREREREKDWERRRRVRGEV</sequence>
<feature type="region of interest" description="Disordered" evidence="17">
    <location>
        <begin position="390"/>
        <end position="414"/>
    </location>
</feature>
<dbReference type="PANTHER" id="PTHR43398:SF1">
    <property type="entry name" value="DOLICHOL-PHOSPHATE MANNOSYLTRANSFERASE SUBUNIT 1"/>
    <property type="match status" value="1"/>
</dbReference>
<organism evidence="20 21">
    <name type="scientific">Mycena metata</name>
    <dbReference type="NCBI Taxonomy" id="1033252"/>
    <lineage>
        <taxon>Eukaryota</taxon>
        <taxon>Fungi</taxon>
        <taxon>Dikarya</taxon>
        <taxon>Basidiomycota</taxon>
        <taxon>Agaricomycotina</taxon>
        <taxon>Agaricomycetes</taxon>
        <taxon>Agaricomycetidae</taxon>
        <taxon>Agaricales</taxon>
        <taxon>Marasmiineae</taxon>
        <taxon>Mycenaceae</taxon>
        <taxon>Mycena</taxon>
    </lineage>
</organism>
<keyword evidence="13 18" id="KW-0472">Membrane</keyword>
<evidence type="ECO:0000256" key="4">
    <source>
        <dbReference type="ARBA" id="ARBA00004308"/>
    </source>
</evidence>
<dbReference type="GO" id="GO:0004582">
    <property type="term" value="F:dolichyl-phosphate beta-D-mannosyltransferase activity"/>
    <property type="evidence" value="ECO:0007669"/>
    <property type="project" value="UniProtKB-UniRule"/>
</dbReference>
<evidence type="ECO:0000259" key="19">
    <source>
        <dbReference type="Pfam" id="PF00535"/>
    </source>
</evidence>
<evidence type="ECO:0000256" key="15">
    <source>
        <dbReference type="ARBA" id="ARBA00053724"/>
    </source>
</evidence>
<keyword evidence="11" id="KW-0460">Magnesium</keyword>
<dbReference type="Proteomes" id="UP001215598">
    <property type="component" value="Unassembled WGS sequence"/>
</dbReference>
<dbReference type="EC" id="2.4.1.83" evidence="16"/>
<reference evidence="20" key="1">
    <citation type="submission" date="2023-03" db="EMBL/GenBank/DDBJ databases">
        <title>Massive genome expansion in bonnet fungi (Mycena s.s.) driven by repeated elements and novel gene families across ecological guilds.</title>
        <authorList>
            <consortium name="Lawrence Berkeley National Laboratory"/>
            <person name="Harder C.B."/>
            <person name="Miyauchi S."/>
            <person name="Viragh M."/>
            <person name="Kuo A."/>
            <person name="Thoen E."/>
            <person name="Andreopoulos B."/>
            <person name="Lu D."/>
            <person name="Skrede I."/>
            <person name="Drula E."/>
            <person name="Henrissat B."/>
            <person name="Morin E."/>
            <person name="Kohler A."/>
            <person name="Barry K."/>
            <person name="LaButti K."/>
            <person name="Morin E."/>
            <person name="Salamov A."/>
            <person name="Lipzen A."/>
            <person name="Mereny Z."/>
            <person name="Hegedus B."/>
            <person name="Baldrian P."/>
            <person name="Stursova M."/>
            <person name="Weitz H."/>
            <person name="Taylor A."/>
            <person name="Grigoriev I.V."/>
            <person name="Nagy L.G."/>
            <person name="Martin F."/>
            <person name="Kauserud H."/>
        </authorList>
    </citation>
    <scope>NUCLEOTIDE SEQUENCE</scope>
    <source>
        <strain evidence="20">CBHHK182m</strain>
    </source>
</reference>
<comment type="cofactor">
    <cofactor evidence="3">
        <name>Mg(2+)</name>
        <dbReference type="ChEBI" id="CHEBI:18420"/>
    </cofactor>
</comment>
<dbReference type="GO" id="GO:0006488">
    <property type="term" value="P:dolichol-linked oligosaccharide biosynthetic process"/>
    <property type="evidence" value="ECO:0007669"/>
    <property type="project" value="TreeGrafter"/>
</dbReference>
<name>A0AAD7MV65_9AGAR</name>
<feature type="domain" description="Glycosyltransferase 2-like" evidence="19">
    <location>
        <begin position="68"/>
        <end position="242"/>
    </location>
</feature>
<dbReference type="CDD" id="cd06442">
    <property type="entry name" value="DPM1_like"/>
    <property type="match status" value="1"/>
</dbReference>
<keyword evidence="10" id="KW-0479">Metal-binding</keyword>
<keyword evidence="12 18" id="KW-1133">Transmembrane helix</keyword>
<evidence type="ECO:0000256" key="5">
    <source>
        <dbReference type="ARBA" id="ARBA00004922"/>
    </source>
</evidence>
<evidence type="ECO:0000256" key="13">
    <source>
        <dbReference type="ARBA" id="ARBA00023136"/>
    </source>
</evidence>
<evidence type="ECO:0000256" key="6">
    <source>
        <dbReference type="ARBA" id="ARBA00006739"/>
    </source>
</evidence>
<comment type="cofactor">
    <cofactor evidence="1">
        <name>Ca(2+)</name>
        <dbReference type="ChEBI" id="CHEBI:29108"/>
    </cofactor>
</comment>
<comment type="subcellular location">
    <subcellularLocation>
        <location evidence="4">Endomembrane system</location>
    </subcellularLocation>
    <subcellularLocation>
        <location evidence="16">Endoplasmic reticulum</location>
    </subcellularLocation>
</comment>
<comment type="catalytic activity">
    <reaction evidence="16">
        <text>a di-trans,poly-cis-dolichyl phosphate + GDP-alpha-D-mannose = a di-trans,poly-cis-dolichyl beta-D-mannosyl phosphate + GDP</text>
        <dbReference type="Rhea" id="RHEA:21184"/>
        <dbReference type="Rhea" id="RHEA-COMP:19498"/>
        <dbReference type="Rhea" id="RHEA-COMP:19501"/>
        <dbReference type="ChEBI" id="CHEBI:57527"/>
        <dbReference type="ChEBI" id="CHEBI:57683"/>
        <dbReference type="ChEBI" id="CHEBI:58189"/>
        <dbReference type="ChEBI" id="CHEBI:58211"/>
    </reaction>
</comment>
<protein>
    <recommendedName>
        <fullName evidence="16">Dolichol-phosphate mannosyltransferase subunit 1</fullName>
        <ecNumber evidence="16">2.4.1.83</ecNumber>
    </recommendedName>
</protein>
<keyword evidence="9 18" id="KW-0812">Transmembrane</keyword>
<evidence type="ECO:0000256" key="12">
    <source>
        <dbReference type="ARBA" id="ARBA00022989"/>
    </source>
</evidence>
<keyword evidence="8 16" id="KW-0808">Transferase</keyword>
<evidence type="ECO:0000256" key="17">
    <source>
        <dbReference type="SAM" id="MobiDB-lite"/>
    </source>
</evidence>
<comment type="subunit">
    <text evidence="16">Component of the dolichol-phosphate mannose (DPM) synthase complex.</text>
</comment>
<accession>A0AAD7MV65</accession>
<feature type="transmembrane region" description="Helical" evidence="18">
    <location>
        <begin position="318"/>
        <end position="346"/>
    </location>
</feature>
<evidence type="ECO:0000256" key="9">
    <source>
        <dbReference type="ARBA" id="ARBA00022692"/>
    </source>
</evidence>
<evidence type="ECO:0000256" key="1">
    <source>
        <dbReference type="ARBA" id="ARBA00001913"/>
    </source>
</evidence>
<keyword evidence="14" id="KW-0464">Manganese</keyword>
<evidence type="ECO:0000256" key="18">
    <source>
        <dbReference type="SAM" id="Phobius"/>
    </source>
</evidence>
<dbReference type="GO" id="GO:0006506">
    <property type="term" value="P:GPI anchor biosynthetic process"/>
    <property type="evidence" value="ECO:0007669"/>
    <property type="project" value="TreeGrafter"/>
</dbReference>
<dbReference type="PANTHER" id="PTHR43398">
    <property type="entry name" value="DOLICHOL-PHOSPHATE MANNOSYLTRANSFERASE SUBUNIT 1"/>
    <property type="match status" value="1"/>
</dbReference>
<dbReference type="InterPro" id="IPR039528">
    <property type="entry name" value="DPM1-like"/>
</dbReference>
<evidence type="ECO:0000256" key="16">
    <source>
        <dbReference type="RuleBase" id="RU365083"/>
    </source>
</evidence>
<dbReference type="GO" id="GO:0035269">
    <property type="term" value="P:protein O-linked glycosylation via mannose"/>
    <property type="evidence" value="ECO:0007669"/>
    <property type="project" value="TreeGrafter"/>
</dbReference>
<dbReference type="Gene3D" id="3.90.550.10">
    <property type="entry name" value="Spore Coat Polysaccharide Biosynthesis Protein SpsA, Chain A"/>
    <property type="match status" value="1"/>
</dbReference>
<comment type="function">
    <text evidence="15 16">Transfers mannose from GDP-mannose to dolichol monophosphate to form dolichol phosphate mannose (Dol-P-Man) which is the mannosyl donor in pathways leading to N-glycosylation, glycosyl phosphatidylinositol membrane anchoring, and O-mannosylation of proteins.</text>
</comment>
<comment type="pathway">
    <text evidence="5 16">Protein modification; protein glycosylation.</text>
</comment>
<dbReference type="EMBL" id="JARKIB010000132">
    <property type="protein sequence ID" value="KAJ7734417.1"/>
    <property type="molecule type" value="Genomic_DNA"/>
</dbReference>
<keyword evidence="21" id="KW-1185">Reference proteome</keyword>
<keyword evidence="7 16" id="KW-0328">Glycosyltransferase</keyword>
<feature type="compositionally biased region" description="Basic and acidic residues" evidence="17">
    <location>
        <begin position="394"/>
        <end position="414"/>
    </location>
</feature>
<evidence type="ECO:0000313" key="21">
    <source>
        <dbReference type="Proteomes" id="UP001215598"/>
    </source>
</evidence>
<evidence type="ECO:0000256" key="10">
    <source>
        <dbReference type="ARBA" id="ARBA00022723"/>
    </source>
</evidence>
<comment type="similarity">
    <text evidence="6 16">Belongs to the glycosyltransferase 2 family.</text>
</comment>
<proteinExistence type="inferred from homology"/>
<feature type="transmembrane region" description="Helical" evidence="18">
    <location>
        <begin position="12"/>
        <end position="30"/>
    </location>
</feature>
<keyword evidence="16" id="KW-0256">Endoplasmic reticulum</keyword>
<evidence type="ECO:0000256" key="7">
    <source>
        <dbReference type="ARBA" id="ARBA00022676"/>
    </source>
</evidence>
<evidence type="ECO:0000256" key="14">
    <source>
        <dbReference type="ARBA" id="ARBA00023211"/>
    </source>
</evidence>
<evidence type="ECO:0000256" key="11">
    <source>
        <dbReference type="ARBA" id="ARBA00022842"/>
    </source>
</evidence>
<dbReference type="GO" id="GO:0046872">
    <property type="term" value="F:metal ion binding"/>
    <property type="evidence" value="ECO:0007669"/>
    <property type="project" value="UniProtKB-KW"/>
</dbReference>
<dbReference type="FunFam" id="3.90.550.10:FF:000119">
    <property type="entry name" value="Dolichol-phosphate mannosyltransferase subunit 1"/>
    <property type="match status" value="1"/>
</dbReference>
<dbReference type="InterPro" id="IPR029044">
    <property type="entry name" value="Nucleotide-diphossugar_trans"/>
</dbReference>